<dbReference type="OrthoDB" id="20872at2759"/>
<dbReference type="PANTHER" id="PTHR10622">
    <property type="entry name" value="HET DOMAIN-CONTAINING PROTEIN"/>
    <property type="match status" value="1"/>
</dbReference>
<evidence type="ECO:0000256" key="1">
    <source>
        <dbReference type="SAM" id="Phobius"/>
    </source>
</evidence>
<gene>
    <name evidence="4" type="ORF">M409DRAFT_19186</name>
</gene>
<dbReference type="PANTHER" id="PTHR10622:SF10">
    <property type="entry name" value="HET DOMAIN-CONTAINING PROTEIN"/>
    <property type="match status" value="1"/>
</dbReference>
<feature type="domain" description="DUF8212" evidence="3">
    <location>
        <begin position="255"/>
        <end position="278"/>
    </location>
</feature>
<keyword evidence="1" id="KW-1133">Transmembrane helix</keyword>
<organism evidence="4 5">
    <name type="scientific">Zasmidium cellare ATCC 36951</name>
    <dbReference type="NCBI Taxonomy" id="1080233"/>
    <lineage>
        <taxon>Eukaryota</taxon>
        <taxon>Fungi</taxon>
        <taxon>Dikarya</taxon>
        <taxon>Ascomycota</taxon>
        <taxon>Pezizomycotina</taxon>
        <taxon>Dothideomycetes</taxon>
        <taxon>Dothideomycetidae</taxon>
        <taxon>Mycosphaerellales</taxon>
        <taxon>Mycosphaerellaceae</taxon>
        <taxon>Zasmidium</taxon>
    </lineage>
</organism>
<dbReference type="InterPro" id="IPR010730">
    <property type="entry name" value="HET"/>
</dbReference>
<dbReference type="RefSeq" id="XP_033671255.1">
    <property type="nucleotide sequence ID" value="XM_033804820.1"/>
</dbReference>
<dbReference type="InterPro" id="IPR058525">
    <property type="entry name" value="DUF8212"/>
</dbReference>
<feature type="transmembrane region" description="Helical" evidence="1">
    <location>
        <begin position="504"/>
        <end position="533"/>
    </location>
</feature>
<evidence type="ECO:0000313" key="5">
    <source>
        <dbReference type="Proteomes" id="UP000799537"/>
    </source>
</evidence>
<dbReference type="Pfam" id="PF06985">
    <property type="entry name" value="HET"/>
    <property type="match status" value="1"/>
</dbReference>
<accession>A0A6A6CYB9</accession>
<evidence type="ECO:0000313" key="4">
    <source>
        <dbReference type="EMBL" id="KAF2170366.1"/>
    </source>
</evidence>
<protein>
    <submittedName>
        <fullName evidence="4">Uncharacterized protein</fullName>
    </submittedName>
</protein>
<evidence type="ECO:0000259" key="3">
    <source>
        <dbReference type="Pfam" id="PF26640"/>
    </source>
</evidence>
<dbReference type="Proteomes" id="UP000799537">
    <property type="component" value="Unassembled WGS sequence"/>
</dbReference>
<name>A0A6A6CYB9_ZASCE</name>
<dbReference type="GeneID" id="54558092"/>
<keyword evidence="1" id="KW-0472">Membrane</keyword>
<dbReference type="Pfam" id="PF26640">
    <property type="entry name" value="DUF8212"/>
    <property type="match status" value="1"/>
</dbReference>
<keyword evidence="1" id="KW-0812">Transmembrane</keyword>
<dbReference type="AlphaFoldDB" id="A0A6A6CYB9"/>
<keyword evidence="5" id="KW-1185">Reference proteome</keyword>
<proteinExistence type="predicted"/>
<evidence type="ECO:0000259" key="2">
    <source>
        <dbReference type="Pfam" id="PF06985"/>
    </source>
</evidence>
<sequence length="599" mass="67549">MRLVNTARLELEEFLGPDPPRYAILSHCWGEDEVSYQDFILGHKRDTLGYKKITDCCRLAHGYGIEWAWIDTCCIDKTSSAELSEAINSMFAWYERSSVCFVFLPEMIVLQSTREEDRDETTQAKCKIAGHDDVAVSDGQMTPSATYCPFCFSESRWFTRGWTLQELLAPKLTLLLDQTLTPIGTKGDLLPAIFRATGIDFVYLASSPKELRRASVARRMSWASSRKTTRVEDNAYCLLGLFDVNMALLYGEGEKAFLRLQQHILANIPDDSLFAWTTNDGGGIGGIFARHPSEFARSRNVVPIPRTISLPPHRSTSLGVEFYFPTSWECDTNVTSDDLFSCESIGLRLACRQDDAQHHSNEVLAMQLLRVRFGQSTTCYRFNMSAHVTSGDVNKSRDWRRAWPLIVSGVGKEYISSNGDFRTDLLEVLSPTTSQYMQRESWDARIVWYRERMLYALPVVIALYERAFLVHTSLGGQNSSIRAALVTWFLLTVGFLGAESKQVYMFWVAVAVVVVSFPTVLAVLICSLVGMVLTSDAVQTWRHPPLAIDMTADTTPGEVFEQALRLVSQGGKVRMKKEVLTHSRDYIDAFVALLGQQRR</sequence>
<dbReference type="EMBL" id="ML993585">
    <property type="protein sequence ID" value="KAF2170366.1"/>
    <property type="molecule type" value="Genomic_DNA"/>
</dbReference>
<reference evidence="4" key="1">
    <citation type="journal article" date="2020" name="Stud. Mycol.">
        <title>101 Dothideomycetes genomes: a test case for predicting lifestyles and emergence of pathogens.</title>
        <authorList>
            <person name="Haridas S."/>
            <person name="Albert R."/>
            <person name="Binder M."/>
            <person name="Bloem J."/>
            <person name="Labutti K."/>
            <person name="Salamov A."/>
            <person name="Andreopoulos B."/>
            <person name="Baker S."/>
            <person name="Barry K."/>
            <person name="Bills G."/>
            <person name="Bluhm B."/>
            <person name="Cannon C."/>
            <person name="Castanera R."/>
            <person name="Culley D."/>
            <person name="Daum C."/>
            <person name="Ezra D."/>
            <person name="Gonzalez J."/>
            <person name="Henrissat B."/>
            <person name="Kuo A."/>
            <person name="Liang C."/>
            <person name="Lipzen A."/>
            <person name="Lutzoni F."/>
            <person name="Magnuson J."/>
            <person name="Mondo S."/>
            <person name="Nolan M."/>
            <person name="Ohm R."/>
            <person name="Pangilinan J."/>
            <person name="Park H.-J."/>
            <person name="Ramirez L."/>
            <person name="Alfaro M."/>
            <person name="Sun H."/>
            <person name="Tritt A."/>
            <person name="Yoshinaga Y."/>
            <person name="Zwiers L.-H."/>
            <person name="Turgeon B."/>
            <person name="Goodwin S."/>
            <person name="Spatafora J."/>
            <person name="Crous P."/>
            <person name="Grigoriev I."/>
        </authorList>
    </citation>
    <scope>NUCLEOTIDE SEQUENCE</scope>
    <source>
        <strain evidence="4">ATCC 36951</strain>
    </source>
</reference>
<feature type="domain" description="Heterokaryon incompatibility" evidence="2">
    <location>
        <begin position="22"/>
        <end position="166"/>
    </location>
</feature>